<feature type="chain" id="PRO_5002898516" evidence="2">
    <location>
        <begin position="24"/>
        <end position="333"/>
    </location>
</feature>
<dbReference type="OrthoDB" id="529831at2"/>
<organism evidence="4 5">
    <name type="scientific">Dethiobacter alkaliphilus AHT 1</name>
    <dbReference type="NCBI Taxonomy" id="555088"/>
    <lineage>
        <taxon>Bacteria</taxon>
        <taxon>Bacillati</taxon>
        <taxon>Bacillota</taxon>
        <taxon>Dethiobacteria</taxon>
        <taxon>Dethiobacterales</taxon>
        <taxon>Dethiobacteraceae</taxon>
        <taxon>Dethiobacter</taxon>
    </lineage>
</organism>
<protein>
    <submittedName>
        <fullName evidence="4">Peptidoglycan-binding LysM</fullName>
    </submittedName>
</protein>
<feature type="compositionally biased region" description="Basic and acidic residues" evidence="1">
    <location>
        <begin position="80"/>
        <end position="98"/>
    </location>
</feature>
<feature type="region of interest" description="Disordered" evidence="1">
    <location>
        <begin position="41"/>
        <end position="141"/>
    </location>
</feature>
<keyword evidence="5" id="KW-1185">Reference proteome</keyword>
<dbReference type="Proteomes" id="UP000006443">
    <property type="component" value="Unassembled WGS sequence"/>
</dbReference>
<evidence type="ECO:0000256" key="2">
    <source>
        <dbReference type="SAM" id="SignalP"/>
    </source>
</evidence>
<dbReference type="InterPro" id="IPR036779">
    <property type="entry name" value="LysM_dom_sf"/>
</dbReference>
<evidence type="ECO:0000259" key="3">
    <source>
        <dbReference type="PROSITE" id="PS51782"/>
    </source>
</evidence>
<dbReference type="SMART" id="SM00257">
    <property type="entry name" value="LysM"/>
    <property type="match status" value="1"/>
</dbReference>
<dbReference type="AlphaFoldDB" id="C0GGH3"/>
<dbReference type="SUPFAM" id="SSF54106">
    <property type="entry name" value="LysM domain"/>
    <property type="match status" value="1"/>
</dbReference>
<dbReference type="RefSeq" id="WP_008516636.1">
    <property type="nucleotide sequence ID" value="NZ_ACJM01000007.1"/>
</dbReference>
<gene>
    <name evidence="4" type="ORF">DealDRAFT_1726</name>
</gene>
<dbReference type="Pfam" id="PF01476">
    <property type="entry name" value="LysM"/>
    <property type="match status" value="1"/>
</dbReference>
<keyword evidence="2" id="KW-0732">Signal</keyword>
<dbReference type="CDD" id="cd00118">
    <property type="entry name" value="LysM"/>
    <property type="match status" value="1"/>
</dbReference>
<dbReference type="STRING" id="555088.DealDRAFT_1726"/>
<dbReference type="EMBL" id="ACJM01000007">
    <property type="protein sequence ID" value="EEG77603.1"/>
    <property type="molecule type" value="Genomic_DNA"/>
</dbReference>
<evidence type="ECO:0000313" key="4">
    <source>
        <dbReference type="EMBL" id="EEG77603.1"/>
    </source>
</evidence>
<feature type="signal peptide" evidence="2">
    <location>
        <begin position="1"/>
        <end position="23"/>
    </location>
</feature>
<evidence type="ECO:0000256" key="1">
    <source>
        <dbReference type="SAM" id="MobiDB-lite"/>
    </source>
</evidence>
<accession>C0GGH3</accession>
<dbReference type="PROSITE" id="PS51782">
    <property type="entry name" value="LYSM"/>
    <property type="match status" value="1"/>
</dbReference>
<reference evidence="4 5" key="1">
    <citation type="submission" date="2009-02" db="EMBL/GenBank/DDBJ databases">
        <title>Sequencing of the draft genome and assembly of Dethiobacter alkaliphilus AHT 1.</title>
        <authorList>
            <consortium name="US DOE Joint Genome Institute (JGI-PGF)"/>
            <person name="Lucas S."/>
            <person name="Copeland A."/>
            <person name="Lapidus A."/>
            <person name="Glavina del Rio T."/>
            <person name="Dalin E."/>
            <person name="Tice H."/>
            <person name="Bruce D."/>
            <person name="Goodwin L."/>
            <person name="Pitluck S."/>
            <person name="Larimer F."/>
            <person name="Land M.L."/>
            <person name="Hauser L."/>
            <person name="Muyzer G."/>
        </authorList>
    </citation>
    <scope>NUCLEOTIDE SEQUENCE [LARGE SCALE GENOMIC DNA]</scope>
    <source>
        <strain evidence="4 5">AHT 1</strain>
    </source>
</reference>
<feature type="compositionally biased region" description="Polar residues" evidence="1">
    <location>
        <begin position="102"/>
        <end position="114"/>
    </location>
</feature>
<dbReference type="Gene3D" id="3.10.350.10">
    <property type="entry name" value="LysM domain"/>
    <property type="match status" value="1"/>
</dbReference>
<feature type="domain" description="LysM" evidence="3">
    <location>
        <begin position="143"/>
        <end position="187"/>
    </location>
</feature>
<name>C0GGH3_DETAL</name>
<feature type="compositionally biased region" description="Acidic residues" evidence="1">
    <location>
        <begin position="47"/>
        <end position="79"/>
    </location>
</feature>
<dbReference type="InterPro" id="IPR018392">
    <property type="entry name" value="LysM"/>
</dbReference>
<sequence length="333" mass="37808">MVKRRLFYLFIALVIVAFAGAQAWWERVDEDMIFEPLVAQEATEDKSDSEEVVEFTEPAQEPEDAEDTYAEDADEEESEKEPTDTKVTPEEKVSEERPALANRSTTESRSSTPAQDKPAEEETPAEAAETEPTPPAKRSVTYEDYTVRAGDTLWTISQDQGIPLPELLKTNNLTENSSISPGMILSIPRHQIPQRETPGERYGELLDWWTEAQYLWPIGQNARIIDFETGQSFMVRRSYGAFHADVEPLTAEDTRIMQQIWSGWSWRTRPVIVEINGRRLAASANGMPHSIQTITNNNFNGHFCIHFQNSTRHKDNLQQADHQQNVLTAAGRN</sequence>
<evidence type="ECO:0000313" key="5">
    <source>
        <dbReference type="Proteomes" id="UP000006443"/>
    </source>
</evidence>
<dbReference type="eggNOG" id="COG1388">
    <property type="taxonomic scope" value="Bacteria"/>
</dbReference>
<proteinExistence type="predicted"/>
<comment type="caution">
    <text evidence="4">The sequence shown here is derived from an EMBL/GenBank/DDBJ whole genome shotgun (WGS) entry which is preliminary data.</text>
</comment>